<evidence type="ECO:0000256" key="1">
    <source>
        <dbReference type="ARBA" id="ARBA00004167"/>
    </source>
</evidence>
<reference evidence="8 9" key="1">
    <citation type="submission" date="2020-08" db="EMBL/GenBank/DDBJ databases">
        <title>Stenotrophomonas tumulicola JCM 30961.</title>
        <authorList>
            <person name="Deng Y."/>
        </authorList>
    </citation>
    <scope>NUCLEOTIDE SEQUENCE [LARGE SCALE GENOMIC DNA]</scope>
    <source>
        <strain evidence="8 9">JCM 30961</strain>
    </source>
</reference>
<evidence type="ECO:0000256" key="4">
    <source>
        <dbReference type="ARBA" id="ARBA00022803"/>
    </source>
</evidence>
<dbReference type="PROSITE" id="PS51257">
    <property type="entry name" value="PROKAR_LIPOPROTEIN"/>
    <property type="match status" value="1"/>
</dbReference>
<proteinExistence type="inferred from homology"/>
<dbReference type="Proteomes" id="UP000547058">
    <property type="component" value="Unassembled WGS sequence"/>
</dbReference>
<dbReference type="Pfam" id="PF13432">
    <property type="entry name" value="TPR_16"/>
    <property type="match status" value="2"/>
</dbReference>
<dbReference type="RefSeq" id="WP_182339788.1">
    <property type="nucleotide sequence ID" value="NZ_JACGXS010000006.1"/>
</dbReference>
<dbReference type="GO" id="GO:0008320">
    <property type="term" value="F:protein transmembrane transporter activity"/>
    <property type="evidence" value="ECO:0007669"/>
    <property type="project" value="TreeGrafter"/>
</dbReference>
<sequence length="266" mass="28501">MLRPERLWPAGILCLLALAGCGGSGGTKLPKGGMAVAQTYTARDGDQVRRQHQYQTQLTLAGSDFSAGNLQSAEKRARAAQKLVPERPDALLLLASIAQRRGDTQQAGTLLQRAASEAPERGDVLNNYAAWLCQQGRAAESLGWFDRALAAPGYATASVALSNAGACALQAGQPERAERDLRAALVRDPRNAQALEVMAQLAFQKDSFMEARAFSERRLAAASPTRSVLQLASQIETRLGDAAAAARYQQQIRQEFPQDADPNSKG</sequence>
<dbReference type="SMART" id="SM00028">
    <property type="entry name" value="TPR"/>
    <property type="match status" value="2"/>
</dbReference>
<gene>
    <name evidence="8" type="ORF">H4O11_12680</name>
</gene>
<dbReference type="GO" id="GO:0016020">
    <property type="term" value="C:membrane"/>
    <property type="evidence" value="ECO:0007669"/>
    <property type="project" value="UniProtKB-SubCell"/>
</dbReference>
<keyword evidence="4" id="KW-0802">TPR repeat</keyword>
<comment type="subcellular location">
    <subcellularLocation>
        <location evidence="1">Membrane</location>
        <topology evidence="1">Single-pass membrane protein</topology>
    </subcellularLocation>
</comment>
<accession>A0A7W3II28</accession>
<dbReference type="AlphaFoldDB" id="A0A7W3II28"/>
<keyword evidence="6" id="KW-0472">Membrane</keyword>
<dbReference type="GO" id="GO:0030943">
    <property type="term" value="F:mitochondrion targeting sequence binding"/>
    <property type="evidence" value="ECO:0007669"/>
    <property type="project" value="TreeGrafter"/>
</dbReference>
<comment type="caution">
    <text evidence="8">The sequence shown here is derived from an EMBL/GenBank/DDBJ whole genome shotgun (WGS) entry which is preliminary data.</text>
</comment>
<protein>
    <submittedName>
        <fullName evidence="8">Tetratricopeptide repeat protein</fullName>
    </submittedName>
</protein>
<dbReference type="Gene3D" id="1.25.40.10">
    <property type="entry name" value="Tetratricopeptide repeat domain"/>
    <property type="match status" value="1"/>
</dbReference>
<evidence type="ECO:0000313" key="8">
    <source>
        <dbReference type="EMBL" id="MBA8682655.1"/>
    </source>
</evidence>
<dbReference type="SUPFAM" id="SSF48452">
    <property type="entry name" value="TPR-like"/>
    <property type="match status" value="1"/>
</dbReference>
<evidence type="ECO:0000256" key="2">
    <source>
        <dbReference type="ARBA" id="ARBA00022692"/>
    </source>
</evidence>
<keyword evidence="9" id="KW-1185">Reference proteome</keyword>
<dbReference type="InterPro" id="IPR019734">
    <property type="entry name" value="TPR_rpt"/>
</dbReference>
<keyword evidence="3" id="KW-0677">Repeat</keyword>
<evidence type="ECO:0000313" key="9">
    <source>
        <dbReference type="Proteomes" id="UP000547058"/>
    </source>
</evidence>
<dbReference type="PANTHER" id="PTHR46208:SF1">
    <property type="entry name" value="MITOCHONDRIAL IMPORT RECEPTOR SUBUNIT TOM70"/>
    <property type="match status" value="1"/>
</dbReference>
<evidence type="ECO:0000256" key="5">
    <source>
        <dbReference type="ARBA" id="ARBA00022989"/>
    </source>
</evidence>
<evidence type="ECO:0000256" key="7">
    <source>
        <dbReference type="ARBA" id="ARBA00038030"/>
    </source>
</evidence>
<keyword evidence="5" id="KW-1133">Transmembrane helix</keyword>
<comment type="similarity">
    <text evidence="7">Belongs to the Tom70 family.</text>
</comment>
<dbReference type="EMBL" id="JACGXS010000006">
    <property type="protein sequence ID" value="MBA8682655.1"/>
    <property type="molecule type" value="Genomic_DNA"/>
</dbReference>
<evidence type="ECO:0000256" key="3">
    <source>
        <dbReference type="ARBA" id="ARBA00022737"/>
    </source>
</evidence>
<dbReference type="InterPro" id="IPR011990">
    <property type="entry name" value="TPR-like_helical_dom_sf"/>
</dbReference>
<dbReference type="PANTHER" id="PTHR46208">
    <property type="entry name" value="MITOCHONDRIAL IMPORT RECEPTOR SUBUNIT TOM70"/>
    <property type="match status" value="1"/>
</dbReference>
<organism evidence="8 9">
    <name type="scientific">Stenotrophomonas tumulicola</name>
    <dbReference type="NCBI Taxonomy" id="1685415"/>
    <lineage>
        <taxon>Bacteria</taxon>
        <taxon>Pseudomonadati</taxon>
        <taxon>Pseudomonadota</taxon>
        <taxon>Gammaproteobacteria</taxon>
        <taxon>Lysobacterales</taxon>
        <taxon>Lysobacteraceae</taxon>
        <taxon>Stenotrophomonas</taxon>
    </lineage>
</organism>
<evidence type="ECO:0000256" key="6">
    <source>
        <dbReference type="ARBA" id="ARBA00023136"/>
    </source>
</evidence>
<keyword evidence="2" id="KW-0812">Transmembrane</keyword>
<dbReference type="GO" id="GO:0030150">
    <property type="term" value="P:protein import into mitochondrial matrix"/>
    <property type="evidence" value="ECO:0007669"/>
    <property type="project" value="TreeGrafter"/>
</dbReference>
<name>A0A7W3II28_9GAMM</name>